<comment type="subcellular location">
    <subcellularLocation>
        <location evidence="9">Cytoplasm</location>
    </subcellularLocation>
</comment>
<keyword evidence="12" id="KW-1185">Reference proteome</keyword>
<keyword evidence="3 9" id="KW-0548">Nucleotidyltransferase</keyword>
<dbReference type="Gene3D" id="3.40.50.620">
    <property type="entry name" value="HUPs"/>
    <property type="match status" value="1"/>
</dbReference>
<evidence type="ECO:0000256" key="8">
    <source>
        <dbReference type="ARBA" id="ARBA00029346"/>
    </source>
</evidence>
<feature type="binding site" evidence="9">
    <location>
        <begin position="10"/>
        <end position="11"/>
    </location>
    <ligand>
        <name>ATP</name>
        <dbReference type="ChEBI" id="CHEBI:30616"/>
    </ligand>
</feature>
<evidence type="ECO:0000256" key="1">
    <source>
        <dbReference type="ARBA" id="ARBA00022490"/>
    </source>
</evidence>
<keyword evidence="2 9" id="KW-0808">Transferase</keyword>
<dbReference type="PANTHER" id="PTHR21342:SF1">
    <property type="entry name" value="PHOSPHOPANTETHEINE ADENYLYLTRANSFERASE"/>
    <property type="match status" value="1"/>
</dbReference>
<evidence type="ECO:0000259" key="10">
    <source>
        <dbReference type="Pfam" id="PF01467"/>
    </source>
</evidence>
<dbReference type="AlphaFoldDB" id="A0A3D9YZ46"/>
<accession>A0A3D9YZ46</accession>
<evidence type="ECO:0000256" key="3">
    <source>
        <dbReference type="ARBA" id="ARBA00022695"/>
    </source>
</evidence>
<dbReference type="GO" id="GO:0004595">
    <property type="term" value="F:pantetheine-phosphate adenylyltransferase activity"/>
    <property type="evidence" value="ECO:0007669"/>
    <property type="project" value="UniProtKB-UniRule"/>
</dbReference>
<dbReference type="GO" id="GO:0005737">
    <property type="term" value="C:cytoplasm"/>
    <property type="evidence" value="ECO:0007669"/>
    <property type="project" value="UniProtKB-SubCell"/>
</dbReference>
<dbReference type="UniPathway" id="UPA00241">
    <property type="reaction ID" value="UER00355"/>
</dbReference>
<keyword evidence="5 9" id="KW-0067">ATP-binding</keyword>
<feature type="domain" description="Cytidyltransferase-like" evidence="10">
    <location>
        <begin position="6"/>
        <end position="139"/>
    </location>
</feature>
<feature type="binding site" evidence="9">
    <location>
        <position position="10"/>
    </location>
    <ligand>
        <name>substrate</name>
    </ligand>
</feature>
<dbReference type="PRINTS" id="PR01020">
    <property type="entry name" value="LPSBIOSNTHSS"/>
</dbReference>
<dbReference type="NCBIfam" id="TIGR00125">
    <property type="entry name" value="cyt_tran_rel"/>
    <property type="match status" value="1"/>
</dbReference>
<feature type="binding site" evidence="9">
    <location>
        <position position="104"/>
    </location>
    <ligand>
        <name>ATP</name>
        <dbReference type="ChEBI" id="CHEBI:30616"/>
    </ligand>
</feature>
<evidence type="ECO:0000256" key="9">
    <source>
        <dbReference type="HAMAP-Rule" id="MF_00151"/>
    </source>
</evidence>
<comment type="function">
    <text evidence="9">Reversibly transfers an adenylyl group from ATP to 4'-phosphopantetheine, yielding dephospho-CoA (dPCoA) and pyrophosphate.</text>
</comment>
<dbReference type="GO" id="GO:0005524">
    <property type="term" value="F:ATP binding"/>
    <property type="evidence" value="ECO:0007669"/>
    <property type="project" value="UniProtKB-KW"/>
</dbReference>
<dbReference type="NCBIfam" id="TIGR01510">
    <property type="entry name" value="coaD_prev_kdtB"/>
    <property type="match status" value="1"/>
</dbReference>
<feature type="binding site" evidence="9">
    <location>
        <position position="42"/>
    </location>
    <ligand>
        <name>substrate</name>
    </ligand>
</feature>
<gene>
    <name evidence="9" type="primary">coaD</name>
    <name evidence="11" type="ORF">DES32_1675</name>
</gene>
<evidence type="ECO:0000256" key="2">
    <source>
        <dbReference type="ARBA" id="ARBA00022679"/>
    </source>
</evidence>
<evidence type="ECO:0000256" key="5">
    <source>
        <dbReference type="ARBA" id="ARBA00022840"/>
    </source>
</evidence>
<keyword evidence="7 9" id="KW-0173">Coenzyme A biosynthesis</keyword>
<dbReference type="EC" id="2.7.7.3" evidence="9"/>
<dbReference type="OrthoDB" id="9806661at2"/>
<dbReference type="CDD" id="cd02163">
    <property type="entry name" value="PPAT"/>
    <property type="match status" value="1"/>
</dbReference>
<evidence type="ECO:0000256" key="6">
    <source>
        <dbReference type="ARBA" id="ARBA00022842"/>
    </source>
</evidence>
<comment type="pathway">
    <text evidence="9">Cofactor biosynthesis; coenzyme A biosynthesis; CoA from (R)-pantothenate: step 4/5.</text>
</comment>
<evidence type="ECO:0000313" key="12">
    <source>
        <dbReference type="Proteomes" id="UP000256900"/>
    </source>
</evidence>
<keyword evidence="1 9" id="KW-0963">Cytoplasm</keyword>
<feature type="binding site" evidence="9">
    <location>
        <begin position="94"/>
        <end position="96"/>
    </location>
    <ligand>
        <name>ATP</name>
        <dbReference type="ChEBI" id="CHEBI:30616"/>
    </ligand>
</feature>
<feature type="binding site" evidence="9">
    <location>
        <begin position="129"/>
        <end position="135"/>
    </location>
    <ligand>
        <name>ATP</name>
        <dbReference type="ChEBI" id="CHEBI:30616"/>
    </ligand>
</feature>
<dbReference type="EMBL" id="QUMO01000002">
    <property type="protein sequence ID" value="REF88034.1"/>
    <property type="molecule type" value="Genomic_DNA"/>
</dbReference>
<proteinExistence type="inferred from homology"/>
<dbReference type="HAMAP" id="MF_00151">
    <property type="entry name" value="PPAT_bact"/>
    <property type="match status" value="1"/>
</dbReference>
<dbReference type="Proteomes" id="UP000256900">
    <property type="component" value="Unassembled WGS sequence"/>
</dbReference>
<dbReference type="InterPro" id="IPR001980">
    <property type="entry name" value="PPAT"/>
</dbReference>
<dbReference type="RefSeq" id="WP_115836161.1">
    <property type="nucleotide sequence ID" value="NZ_CP025086.1"/>
</dbReference>
<comment type="similarity">
    <text evidence="9">Belongs to the bacterial CoaD family.</text>
</comment>
<feature type="binding site" evidence="9">
    <location>
        <position position="93"/>
    </location>
    <ligand>
        <name>substrate</name>
    </ligand>
</feature>
<comment type="subunit">
    <text evidence="9">Homohexamer.</text>
</comment>
<dbReference type="InterPro" id="IPR004821">
    <property type="entry name" value="Cyt_trans-like"/>
</dbReference>
<feature type="binding site" evidence="9">
    <location>
        <position position="18"/>
    </location>
    <ligand>
        <name>ATP</name>
        <dbReference type="ChEBI" id="CHEBI:30616"/>
    </ligand>
</feature>
<evidence type="ECO:0000256" key="4">
    <source>
        <dbReference type="ARBA" id="ARBA00022741"/>
    </source>
</evidence>
<comment type="catalytic activity">
    <reaction evidence="8 9">
        <text>(R)-4'-phosphopantetheine + ATP + H(+) = 3'-dephospho-CoA + diphosphate</text>
        <dbReference type="Rhea" id="RHEA:19801"/>
        <dbReference type="ChEBI" id="CHEBI:15378"/>
        <dbReference type="ChEBI" id="CHEBI:30616"/>
        <dbReference type="ChEBI" id="CHEBI:33019"/>
        <dbReference type="ChEBI" id="CHEBI:57328"/>
        <dbReference type="ChEBI" id="CHEBI:61723"/>
        <dbReference type="EC" id="2.7.7.3"/>
    </reaction>
</comment>
<name>A0A3D9YZ46_9HYPH</name>
<organism evidence="11 12">
    <name type="scientific">Methylovirgula ligni</name>
    <dbReference type="NCBI Taxonomy" id="569860"/>
    <lineage>
        <taxon>Bacteria</taxon>
        <taxon>Pseudomonadati</taxon>
        <taxon>Pseudomonadota</taxon>
        <taxon>Alphaproteobacteria</taxon>
        <taxon>Hyphomicrobiales</taxon>
        <taxon>Beijerinckiaceae</taxon>
        <taxon>Methylovirgula</taxon>
    </lineage>
</organism>
<feature type="binding site" evidence="9">
    <location>
        <position position="79"/>
    </location>
    <ligand>
        <name>substrate</name>
    </ligand>
</feature>
<sequence>MTRKALYTGTFDPLTNGHVDIIARAARFCDELVVAIGVHPGKTPMFSAAERTEFIRAACASLAATHSCKLSVMTFSGLTVTAARETGATLLVRGLRDGTDLDYESQMTGMNGIMAPEIETIFLAASPQVRHIAATLVRQIALLGGDVSPFVPDVVAKALAVKLNTAP</sequence>
<evidence type="ECO:0000256" key="7">
    <source>
        <dbReference type="ARBA" id="ARBA00022993"/>
    </source>
</evidence>
<comment type="cofactor">
    <cofactor evidence="9">
        <name>Mg(2+)</name>
        <dbReference type="ChEBI" id="CHEBI:18420"/>
    </cofactor>
</comment>
<reference evidence="11 12" key="1">
    <citation type="submission" date="2018-08" db="EMBL/GenBank/DDBJ databases">
        <title>Genomic Encyclopedia of Type Strains, Phase IV (KMG-IV): sequencing the most valuable type-strain genomes for metagenomic binning, comparative biology and taxonomic classification.</title>
        <authorList>
            <person name="Goeker M."/>
        </authorList>
    </citation>
    <scope>NUCLEOTIDE SEQUENCE [LARGE SCALE GENOMIC DNA]</scope>
    <source>
        <strain evidence="11 12">BW863</strain>
    </source>
</reference>
<dbReference type="InterPro" id="IPR014729">
    <property type="entry name" value="Rossmann-like_a/b/a_fold"/>
</dbReference>
<evidence type="ECO:0000313" key="11">
    <source>
        <dbReference type="EMBL" id="REF88034.1"/>
    </source>
</evidence>
<dbReference type="GO" id="GO:0015937">
    <property type="term" value="P:coenzyme A biosynthetic process"/>
    <property type="evidence" value="ECO:0007669"/>
    <property type="project" value="UniProtKB-UniRule"/>
</dbReference>
<feature type="site" description="Transition state stabilizer" evidence="9">
    <location>
        <position position="18"/>
    </location>
</feature>
<dbReference type="Pfam" id="PF01467">
    <property type="entry name" value="CTP_transf_like"/>
    <property type="match status" value="1"/>
</dbReference>
<comment type="caution">
    <text evidence="11">The sequence shown here is derived from an EMBL/GenBank/DDBJ whole genome shotgun (WGS) entry which is preliminary data.</text>
</comment>
<protein>
    <recommendedName>
        <fullName evidence="9">Phosphopantetheine adenylyltransferase</fullName>
        <ecNumber evidence="9">2.7.7.3</ecNumber>
    </recommendedName>
    <alternativeName>
        <fullName evidence="9">Dephospho-CoA pyrophosphorylase</fullName>
    </alternativeName>
    <alternativeName>
        <fullName evidence="9">Pantetheine-phosphate adenylyltransferase</fullName>
        <shortName evidence="9">PPAT</shortName>
    </alternativeName>
</protein>
<keyword evidence="4 9" id="KW-0547">Nucleotide-binding</keyword>
<dbReference type="SUPFAM" id="SSF52374">
    <property type="entry name" value="Nucleotidylyl transferase"/>
    <property type="match status" value="1"/>
</dbReference>
<keyword evidence="6 9" id="KW-0460">Magnesium</keyword>
<dbReference type="PANTHER" id="PTHR21342">
    <property type="entry name" value="PHOSPHOPANTETHEINE ADENYLYLTRANSFERASE"/>
    <property type="match status" value="1"/>
</dbReference>